<accession>A0A6C0DB33</accession>
<reference evidence="2" key="1">
    <citation type="journal article" date="2020" name="Nature">
        <title>Giant virus diversity and host interactions through global metagenomics.</title>
        <authorList>
            <person name="Schulz F."/>
            <person name="Roux S."/>
            <person name="Paez-Espino D."/>
            <person name="Jungbluth S."/>
            <person name="Walsh D.A."/>
            <person name="Denef V.J."/>
            <person name="McMahon K.D."/>
            <person name="Konstantinidis K.T."/>
            <person name="Eloe-Fadrosh E.A."/>
            <person name="Kyrpides N.C."/>
            <person name="Woyke T."/>
        </authorList>
    </citation>
    <scope>NUCLEOTIDE SEQUENCE</scope>
    <source>
        <strain evidence="2">GVMAG-M-3300023174-137</strain>
    </source>
</reference>
<feature type="compositionally biased region" description="Basic and acidic residues" evidence="1">
    <location>
        <begin position="58"/>
        <end position="71"/>
    </location>
</feature>
<name>A0A6C0DB33_9ZZZZ</name>
<organism evidence="2">
    <name type="scientific">viral metagenome</name>
    <dbReference type="NCBI Taxonomy" id="1070528"/>
    <lineage>
        <taxon>unclassified sequences</taxon>
        <taxon>metagenomes</taxon>
        <taxon>organismal metagenomes</taxon>
    </lineage>
</organism>
<evidence type="ECO:0000256" key="1">
    <source>
        <dbReference type="SAM" id="MobiDB-lite"/>
    </source>
</evidence>
<feature type="region of interest" description="Disordered" evidence="1">
    <location>
        <begin position="1"/>
        <end position="25"/>
    </location>
</feature>
<proteinExistence type="predicted"/>
<dbReference type="EMBL" id="MN739580">
    <property type="protein sequence ID" value="QHT14206.1"/>
    <property type="molecule type" value="Genomic_DNA"/>
</dbReference>
<protein>
    <submittedName>
        <fullName evidence="2">Uncharacterized protein</fullName>
    </submittedName>
</protein>
<sequence length="71" mass="8030">MSSCARRFWGSGTPCTRPETSEQSKEMNTKLADLIAARNRQDERFGSGPTTQQTNVEKNIKPLINDRDRAM</sequence>
<feature type="region of interest" description="Disordered" evidence="1">
    <location>
        <begin position="39"/>
        <end position="71"/>
    </location>
</feature>
<evidence type="ECO:0000313" key="2">
    <source>
        <dbReference type="EMBL" id="QHT14206.1"/>
    </source>
</evidence>
<dbReference type="AlphaFoldDB" id="A0A6C0DB33"/>
<feature type="compositionally biased region" description="Polar residues" evidence="1">
    <location>
        <begin position="48"/>
        <end position="57"/>
    </location>
</feature>